<evidence type="ECO:0000313" key="2">
    <source>
        <dbReference type="EMBL" id="SPJ31619.1"/>
    </source>
</evidence>
<dbReference type="EMBL" id="BX908798">
    <property type="protein sequence ID" value="SPJ31619.1"/>
    <property type="molecule type" value="Genomic_DNA"/>
</dbReference>
<reference evidence="2 3" key="1">
    <citation type="journal article" date="2004" name="Science">
        <title>Illuminating the evolutionary history of chlamydiae.</title>
        <authorList>
            <person name="Horn M."/>
            <person name="Collingro A."/>
            <person name="Schmitz-Esser S."/>
            <person name="Beier C.L."/>
            <person name="Purkhold U."/>
            <person name="Fartmann B."/>
            <person name="Brandt P."/>
            <person name="Nyakatura G.J."/>
            <person name="Droege M."/>
            <person name="Frishman D."/>
            <person name="Rattei T."/>
            <person name="Mewes H."/>
            <person name="Wagner M."/>
        </authorList>
    </citation>
    <scope>NUCLEOTIDE SEQUENCE [LARGE SCALE GENOMIC DNA]</scope>
    <source>
        <strain evidence="2 3">UWE25</strain>
    </source>
</reference>
<dbReference type="Gene3D" id="2.20.110.10">
    <property type="entry name" value="Histone H3 K4-specific methyltransferase SET7/9 N-terminal domain"/>
    <property type="match status" value="1"/>
</dbReference>
<organism evidence="2 3">
    <name type="scientific">Protochlamydia amoebophila (strain UWE25)</name>
    <dbReference type="NCBI Taxonomy" id="264201"/>
    <lineage>
        <taxon>Bacteria</taxon>
        <taxon>Pseudomonadati</taxon>
        <taxon>Chlamydiota</taxon>
        <taxon>Chlamydiia</taxon>
        <taxon>Parachlamydiales</taxon>
        <taxon>Parachlamydiaceae</taxon>
        <taxon>Candidatus Protochlamydia</taxon>
    </lineage>
</organism>
<accession>A0A2P9H9D7</accession>
<dbReference type="Proteomes" id="UP000000529">
    <property type="component" value="Chromosome"/>
</dbReference>
<dbReference type="KEGG" id="pcu:PC_RS01820"/>
<gene>
    <name evidence="2" type="ORF">PC_RS01820</name>
</gene>
<protein>
    <submittedName>
        <fullName evidence="2">Uncharacterized protein</fullName>
    </submittedName>
</protein>
<dbReference type="OrthoDB" id="20381at2"/>
<dbReference type="AlphaFoldDB" id="A0A2P9H9D7"/>
<dbReference type="Gene3D" id="3.90.930.1">
    <property type="match status" value="1"/>
</dbReference>
<feature type="chain" id="PRO_5015169474" evidence="1">
    <location>
        <begin position="23"/>
        <end position="317"/>
    </location>
</feature>
<feature type="signal peptide" evidence="1">
    <location>
        <begin position="1"/>
        <end position="22"/>
    </location>
</feature>
<dbReference type="PROSITE" id="PS51257">
    <property type="entry name" value="PROKAR_LIPOPROTEIN"/>
    <property type="match status" value="1"/>
</dbReference>
<sequence>MKNSFFLSSTLLCLLVSTSCQTHRHPEDVVYETYVHRYGVELPAEDWSSRGQHGQVLSTRRDGVVVTKTYESGILHGEVTYTFPHRECIEKKEVYDQGNLIQETYYYASGMPKQQIDYRSADQYSVISWYEGGAPQSKEEFNEQGLVKADYYNLANQIESSVQDGFGKRIVRDSYGLLHSVDQIQDGQMTMRTTYHPNGAPAAYTPYVNGVIQGERKTYTMSGEPISIEQWKNNCQHGNTIVFENGEKYADLPYVEGRPHGIEYRYRNGNQVVQKRTWVNGRKHGPCYNYVGTTTQTDWYFKDRPVNKPTYDMLSNQ</sequence>
<keyword evidence="3" id="KW-1185">Reference proteome</keyword>
<keyword evidence="1" id="KW-0732">Signal</keyword>
<dbReference type="SUPFAM" id="SSF82185">
    <property type="entry name" value="Histone H3 K4-specific methyltransferase SET7/9 N-terminal domain"/>
    <property type="match status" value="2"/>
</dbReference>
<evidence type="ECO:0000313" key="3">
    <source>
        <dbReference type="Proteomes" id="UP000000529"/>
    </source>
</evidence>
<dbReference type="RefSeq" id="WP_052278628.1">
    <property type="nucleotide sequence ID" value="NC_005861.2"/>
</dbReference>
<evidence type="ECO:0000256" key="1">
    <source>
        <dbReference type="SAM" id="SignalP"/>
    </source>
</evidence>
<name>A0A2P9H9D7_PARUW</name>
<proteinExistence type="predicted"/>